<evidence type="ECO:0000313" key="2">
    <source>
        <dbReference type="EMBL" id="GBO98983.1"/>
    </source>
</evidence>
<dbReference type="Proteomes" id="UP000299102">
    <property type="component" value="Unassembled WGS sequence"/>
</dbReference>
<dbReference type="EMBL" id="BGZK01000002">
    <property type="protein sequence ID" value="GBO98983.1"/>
    <property type="molecule type" value="Genomic_DNA"/>
</dbReference>
<evidence type="ECO:0000256" key="1">
    <source>
        <dbReference type="SAM" id="MobiDB-lite"/>
    </source>
</evidence>
<protein>
    <submittedName>
        <fullName evidence="2">Uncharacterized protein</fullName>
    </submittedName>
</protein>
<accession>A0A4C1SA34</accession>
<feature type="region of interest" description="Disordered" evidence="1">
    <location>
        <begin position="76"/>
        <end position="102"/>
    </location>
</feature>
<evidence type="ECO:0000313" key="3">
    <source>
        <dbReference type="Proteomes" id="UP000299102"/>
    </source>
</evidence>
<comment type="caution">
    <text evidence="2">The sequence shown here is derived from an EMBL/GenBank/DDBJ whole genome shotgun (WGS) entry which is preliminary data.</text>
</comment>
<keyword evidence="3" id="KW-1185">Reference proteome</keyword>
<name>A0A4C1SA34_EUMVA</name>
<proteinExistence type="predicted"/>
<gene>
    <name evidence="2" type="ORF">EVAR_367_1</name>
</gene>
<dbReference type="AlphaFoldDB" id="A0A4C1SA34"/>
<sequence>METPYKRGIPGHCHRWQLYGHAAANCHAQPRCVKCFVPHWTKDCDRTKETGAEKCNCIERQDIDSSQFPPLNQARNVHTSGEGAKASPRVASGDEFRPAPPSKINLWKKLPPRVTWQQQFKETTVRESTKSSSLSTGTTACAFGEDINIIMLIFQEAKRVEVAELASKFRKAKHRVDRLRIIMENQEVINKNGREMEVLAEDLYFNIVTPLTPTHYPNDDNRIPDILDIAFIKEVAMKEINISILNSIPHNIISTDDIDNAIGVLTNHISTVVDNSSQVVPANSGRKKLPRDVNELIRAKNAALKKASKYPMCENRSYTRVFQRKVKARMQEVRNDNWSDLMVESSPSHKAYWRLAKALKTEGASPNPALREPDNSIAFDDQEKAEVEEEVRRRVSLLPKDDLNPITLDKTSSETRVPQGYTLSPLLYSAYGNDIPRPRTGV</sequence>
<reference evidence="2 3" key="1">
    <citation type="journal article" date="2019" name="Commun. Biol.">
        <title>The bagworm genome reveals a unique fibroin gene that provides high tensile strength.</title>
        <authorList>
            <person name="Kono N."/>
            <person name="Nakamura H."/>
            <person name="Ohtoshi R."/>
            <person name="Tomita M."/>
            <person name="Numata K."/>
            <person name="Arakawa K."/>
        </authorList>
    </citation>
    <scope>NUCLEOTIDE SEQUENCE [LARGE SCALE GENOMIC DNA]</scope>
</reference>
<dbReference type="OrthoDB" id="7487383at2759"/>
<organism evidence="2 3">
    <name type="scientific">Eumeta variegata</name>
    <name type="common">Bagworm moth</name>
    <name type="synonym">Eumeta japonica</name>
    <dbReference type="NCBI Taxonomy" id="151549"/>
    <lineage>
        <taxon>Eukaryota</taxon>
        <taxon>Metazoa</taxon>
        <taxon>Ecdysozoa</taxon>
        <taxon>Arthropoda</taxon>
        <taxon>Hexapoda</taxon>
        <taxon>Insecta</taxon>
        <taxon>Pterygota</taxon>
        <taxon>Neoptera</taxon>
        <taxon>Endopterygota</taxon>
        <taxon>Lepidoptera</taxon>
        <taxon>Glossata</taxon>
        <taxon>Ditrysia</taxon>
        <taxon>Tineoidea</taxon>
        <taxon>Psychidae</taxon>
        <taxon>Oiketicinae</taxon>
        <taxon>Eumeta</taxon>
    </lineage>
</organism>